<accession>A0ABD1UBV5</accession>
<dbReference type="Gene3D" id="1.25.10.10">
    <property type="entry name" value="Leucine-rich Repeat Variant"/>
    <property type="match status" value="1"/>
</dbReference>
<keyword evidence="2" id="KW-1185">Reference proteome</keyword>
<protein>
    <submittedName>
        <fullName evidence="1">ARM repeat protein</fullName>
    </submittedName>
</protein>
<evidence type="ECO:0000313" key="1">
    <source>
        <dbReference type="EMBL" id="KAL2522507.1"/>
    </source>
</evidence>
<dbReference type="AlphaFoldDB" id="A0ABD1UBV5"/>
<dbReference type="EMBL" id="JBFOLJ010000007">
    <property type="protein sequence ID" value="KAL2522507.1"/>
    <property type="molecule type" value="Genomic_DNA"/>
</dbReference>
<organism evidence="1 2">
    <name type="scientific">Forsythia ovata</name>
    <dbReference type="NCBI Taxonomy" id="205694"/>
    <lineage>
        <taxon>Eukaryota</taxon>
        <taxon>Viridiplantae</taxon>
        <taxon>Streptophyta</taxon>
        <taxon>Embryophyta</taxon>
        <taxon>Tracheophyta</taxon>
        <taxon>Spermatophyta</taxon>
        <taxon>Magnoliopsida</taxon>
        <taxon>eudicotyledons</taxon>
        <taxon>Gunneridae</taxon>
        <taxon>Pentapetalae</taxon>
        <taxon>asterids</taxon>
        <taxon>lamiids</taxon>
        <taxon>Lamiales</taxon>
        <taxon>Oleaceae</taxon>
        <taxon>Forsythieae</taxon>
        <taxon>Forsythia</taxon>
    </lineage>
</organism>
<reference evidence="2" key="1">
    <citation type="submission" date="2024-07" db="EMBL/GenBank/DDBJ databases">
        <title>Two chromosome-level genome assemblies of Korean endemic species Abeliophyllum distichum and Forsythia ovata (Oleaceae).</title>
        <authorList>
            <person name="Jang H."/>
        </authorList>
    </citation>
    <scope>NUCLEOTIDE SEQUENCE [LARGE SCALE GENOMIC DNA]</scope>
</reference>
<comment type="caution">
    <text evidence="1">The sequence shown here is derived from an EMBL/GenBank/DDBJ whole genome shotgun (WGS) entry which is preliminary data.</text>
</comment>
<sequence>MRDYFPKTQDIYQHATQDIFSTTHWNYHHPTYFRGKKDACTTLYSLCSVKKKKIRAVQSGIMKPLVELMADFLSNMVDKLAFVLVEIVEVGTQRQKVACTA</sequence>
<dbReference type="Proteomes" id="UP001604277">
    <property type="component" value="Unassembled WGS sequence"/>
</dbReference>
<gene>
    <name evidence="1" type="ORF">Fot_26430</name>
</gene>
<name>A0ABD1UBV5_9LAMI</name>
<evidence type="ECO:0000313" key="2">
    <source>
        <dbReference type="Proteomes" id="UP001604277"/>
    </source>
</evidence>
<dbReference type="InterPro" id="IPR011989">
    <property type="entry name" value="ARM-like"/>
</dbReference>
<proteinExistence type="predicted"/>